<name>A0A0F9RDQ8_9ZZZZ</name>
<proteinExistence type="predicted"/>
<dbReference type="GO" id="GO:0008725">
    <property type="term" value="F:DNA-3-methyladenine glycosylase activity"/>
    <property type="evidence" value="ECO:0007669"/>
    <property type="project" value="InterPro"/>
</dbReference>
<dbReference type="EMBL" id="LAZR01001262">
    <property type="protein sequence ID" value="KKN47677.1"/>
    <property type="molecule type" value="Genomic_DNA"/>
</dbReference>
<reference evidence="1" key="1">
    <citation type="journal article" date="2015" name="Nature">
        <title>Complex archaea that bridge the gap between prokaryotes and eukaryotes.</title>
        <authorList>
            <person name="Spang A."/>
            <person name="Saw J.H."/>
            <person name="Jorgensen S.L."/>
            <person name="Zaremba-Niedzwiedzka K."/>
            <person name="Martijn J."/>
            <person name="Lind A.E."/>
            <person name="van Eijk R."/>
            <person name="Schleper C."/>
            <person name="Guy L."/>
            <person name="Ettema T.J."/>
        </authorList>
    </citation>
    <scope>NUCLEOTIDE SEQUENCE</scope>
</reference>
<dbReference type="AlphaFoldDB" id="A0A0F9RDQ8"/>
<gene>
    <name evidence="1" type="ORF">LCGC14_0660660</name>
</gene>
<dbReference type="Pfam" id="PF03352">
    <property type="entry name" value="Adenine_glyco"/>
    <property type="match status" value="1"/>
</dbReference>
<sequence length="151" mass="17533">MYQKVIPPRKKPKDNKGYFEILSKAVFNAGFSYQVVRNKWKGTMEVFHEFEPEIISKWTNDEIFIALSSPKIIRNSRKVIAIVSNAKVFLKLIGKHGSFENYLNSFRDNSYEEKQKVLSKQFKWLGPSGAHFFLWSIGENAPPCEQEAKLN</sequence>
<dbReference type="InterPro" id="IPR005019">
    <property type="entry name" value="Adenine_glyco"/>
</dbReference>
<comment type="caution">
    <text evidence="1">The sequence shown here is derived from an EMBL/GenBank/DDBJ whole genome shotgun (WGS) entry which is preliminary data.</text>
</comment>
<dbReference type="PANTHER" id="PTHR30037:SF4">
    <property type="entry name" value="DNA-3-METHYLADENINE GLYCOSYLASE I"/>
    <property type="match status" value="1"/>
</dbReference>
<evidence type="ECO:0008006" key="2">
    <source>
        <dbReference type="Google" id="ProtNLM"/>
    </source>
</evidence>
<dbReference type="PANTHER" id="PTHR30037">
    <property type="entry name" value="DNA-3-METHYLADENINE GLYCOSYLASE 1"/>
    <property type="match status" value="1"/>
</dbReference>
<dbReference type="Gene3D" id="1.10.340.30">
    <property type="entry name" value="Hypothetical protein, domain 2"/>
    <property type="match status" value="1"/>
</dbReference>
<dbReference type="InterPro" id="IPR052891">
    <property type="entry name" value="DNA-3mA_glycosylase"/>
</dbReference>
<accession>A0A0F9RDQ8</accession>
<protein>
    <recommendedName>
        <fullName evidence="2">DNA-3-methyladenine glycosylase I</fullName>
    </recommendedName>
</protein>
<evidence type="ECO:0000313" key="1">
    <source>
        <dbReference type="EMBL" id="KKN47677.1"/>
    </source>
</evidence>
<organism evidence="1">
    <name type="scientific">marine sediment metagenome</name>
    <dbReference type="NCBI Taxonomy" id="412755"/>
    <lineage>
        <taxon>unclassified sequences</taxon>
        <taxon>metagenomes</taxon>
        <taxon>ecological metagenomes</taxon>
    </lineage>
</organism>
<dbReference type="SUPFAM" id="SSF48150">
    <property type="entry name" value="DNA-glycosylase"/>
    <property type="match status" value="1"/>
</dbReference>
<dbReference type="GO" id="GO:0006284">
    <property type="term" value="P:base-excision repair"/>
    <property type="evidence" value="ECO:0007669"/>
    <property type="project" value="InterPro"/>
</dbReference>
<dbReference type="InterPro" id="IPR011257">
    <property type="entry name" value="DNA_glycosylase"/>
</dbReference>